<dbReference type="PANTHER" id="PTHR32432">
    <property type="entry name" value="CELL DIVISION PROTEIN FTSA-RELATED"/>
    <property type="match status" value="1"/>
</dbReference>
<comment type="similarity">
    <text evidence="5 6">Belongs to the FtsA/MreB family.</text>
</comment>
<name>A0A7C2THS5_9BACT</name>
<sequence>MSKEERGELLVGLDIGTTKICAVVAEVLDGRVKIIGGGHAPSVGLRRGVVVNIESTVQSIRQAVAEAEEMAGCEIGAVYVGIAGSHIKGFNSHGLIPIRSGEIHQDDIDRVVDAARAVPVPPDQEIIHVLPQEFIVDGQPDIQDPIGMNGVRLEADVHIVTGSVSAVHNIVKCCNRAGLNVADVVLEPLASAGAVLTREEMDLGVGLLDIGGGTSDLAVFAGGTIKHTFVLGLGGHNLTNDLSIGLRTPLKEAERLKEEYGSALAALIDKDQIIEVPSVGGRKSRKLSRRVMGEILEPRVEEMLTLINQELADSRYKELVNAGIVLTGGTAMLEHMEELAEQIFDLPVRVGYPENVSGPVEVTASPKWATGVGLVIYGMRHDPATGFRARSGKMLTRLGSRMKDWFKSVI</sequence>
<dbReference type="SUPFAM" id="SSF53067">
    <property type="entry name" value="Actin-like ATPase domain"/>
    <property type="match status" value="2"/>
</dbReference>
<dbReference type="FunFam" id="3.30.1490.110:FF:000001">
    <property type="entry name" value="Cell division protein FtsA"/>
    <property type="match status" value="1"/>
</dbReference>
<dbReference type="PIRSF" id="PIRSF003101">
    <property type="entry name" value="FtsA"/>
    <property type="match status" value="1"/>
</dbReference>
<dbReference type="GO" id="GO:0043093">
    <property type="term" value="P:FtsZ-dependent cytokinesis"/>
    <property type="evidence" value="ECO:0007669"/>
    <property type="project" value="UniProtKB-UniRule"/>
</dbReference>
<proteinExistence type="inferred from homology"/>
<gene>
    <name evidence="5 8" type="primary">ftsA</name>
    <name evidence="8" type="ORF">ENN98_05255</name>
</gene>
<dbReference type="Gene3D" id="3.30.1490.110">
    <property type="match status" value="1"/>
</dbReference>
<reference evidence="8" key="1">
    <citation type="journal article" date="2020" name="mSystems">
        <title>Genome- and Community-Level Interaction Insights into Carbon Utilization and Element Cycling Functions of Hydrothermarchaeota in Hydrothermal Sediment.</title>
        <authorList>
            <person name="Zhou Z."/>
            <person name="Liu Y."/>
            <person name="Xu W."/>
            <person name="Pan J."/>
            <person name="Luo Z.H."/>
            <person name="Li M."/>
        </authorList>
    </citation>
    <scope>NUCLEOTIDE SEQUENCE [LARGE SCALE GENOMIC DNA]</scope>
    <source>
        <strain evidence="8">SpSt-1224</strain>
    </source>
</reference>
<evidence type="ECO:0000256" key="1">
    <source>
        <dbReference type="ARBA" id="ARBA00022475"/>
    </source>
</evidence>
<dbReference type="Gene3D" id="3.30.420.40">
    <property type="match status" value="2"/>
</dbReference>
<evidence type="ECO:0000256" key="6">
    <source>
        <dbReference type="PIRNR" id="PIRNR003101"/>
    </source>
</evidence>
<feature type="domain" description="SHS2" evidence="7">
    <location>
        <begin position="10"/>
        <end position="195"/>
    </location>
</feature>
<evidence type="ECO:0000256" key="2">
    <source>
        <dbReference type="ARBA" id="ARBA00022618"/>
    </source>
</evidence>
<dbReference type="InterPro" id="IPR003494">
    <property type="entry name" value="SHS2_FtsA"/>
</dbReference>
<evidence type="ECO:0000313" key="8">
    <source>
        <dbReference type="EMBL" id="HET98087.1"/>
    </source>
</evidence>
<keyword evidence="3 5" id="KW-0472">Membrane</keyword>
<dbReference type="InterPro" id="IPR043129">
    <property type="entry name" value="ATPase_NBD"/>
</dbReference>
<protein>
    <recommendedName>
        <fullName evidence="5 6">Cell division protein FtsA</fullName>
    </recommendedName>
</protein>
<comment type="caution">
    <text evidence="8">The sequence shown here is derived from an EMBL/GenBank/DDBJ whole genome shotgun (WGS) entry which is preliminary data.</text>
</comment>
<keyword evidence="1 5" id="KW-1003">Cell membrane</keyword>
<dbReference type="InterPro" id="IPR050696">
    <property type="entry name" value="FtsA/MreB"/>
</dbReference>
<comment type="subunit">
    <text evidence="5">Self-interacts. Interacts with FtsZ.</text>
</comment>
<organism evidence="8">
    <name type="scientific">Desulfurivibrio alkaliphilus</name>
    <dbReference type="NCBI Taxonomy" id="427923"/>
    <lineage>
        <taxon>Bacteria</taxon>
        <taxon>Pseudomonadati</taxon>
        <taxon>Thermodesulfobacteriota</taxon>
        <taxon>Desulfobulbia</taxon>
        <taxon>Desulfobulbales</taxon>
        <taxon>Desulfobulbaceae</taxon>
        <taxon>Desulfurivibrio</taxon>
    </lineage>
</organism>
<dbReference type="SMART" id="SM00842">
    <property type="entry name" value="FtsA"/>
    <property type="match status" value="1"/>
</dbReference>
<dbReference type="Pfam" id="PF02491">
    <property type="entry name" value="SHS2_FTSA"/>
    <property type="match status" value="1"/>
</dbReference>
<keyword evidence="4 5" id="KW-0131">Cell cycle</keyword>
<dbReference type="GO" id="GO:0032153">
    <property type="term" value="C:cell division site"/>
    <property type="evidence" value="ECO:0007669"/>
    <property type="project" value="UniProtKB-UniRule"/>
</dbReference>
<dbReference type="HAMAP" id="MF_02033">
    <property type="entry name" value="FtsA"/>
    <property type="match status" value="1"/>
</dbReference>
<dbReference type="NCBIfam" id="TIGR01174">
    <property type="entry name" value="ftsA"/>
    <property type="match status" value="1"/>
</dbReference>
<evidence type="ECO:0000256" key="5">
    <source>
        <dbReference type="HAMAP-Rule" id="MF_02033"/>
    </source>
</evidence>
<dbReference type="AlphaFoldDB" id="A0A7C2THS5"/>
<dbReference type="CDD" id="cd24048">
    <property type="entry name" value="ASKHA_NBD_FtsA"/>
    <property type="match status" value="1"/>
</dbReference>
<evidence type="ECO:0000256" key="3">
    <source>
        <dbReference type="ARBA" id="ARBA00023136"/>
    </source>
</evidence>
<evidence type="ECO:0000259" key="7">
    <source>
        <dbReference type="SMART" id="SM00842"/>
    </source>
</evidence>
<dbReference type="EMBL" id="DSDS01000119">
    <property type="protein sequence ID" value="HET98087.1"/>
    <property type="molecule type" value="Genomic_DNA"/>
</dbReference>
<dbReference type="InterPro" id="IPR020823">
    <property type="entry name" value="Cell_div_FtsA"/>
</dbReference>
<accession>A0A7C2THS5</accession>
<dbReference type="Proteomes" id="UP000885986">
    <property type="component" value="Unassembled WGS sequence"/>
</dbReference>
<keyword evidence="2 5" id="KW-0132">Cell division</keyword>
<dbReference type="GO" id="GO:0009898">
    <property type="term" value="C:cytoplasmic side of plasma membrane"/>
    <property type="evidence" value="ECO:0007669"/>
    <property type="project" value="UniProtKB-UniRule"/>
</dbReference>
<comment type="subcellular location">
    <subcellularLocation>
        <location evidence="5">Cell membrane</location>
        <topology evidence="5">Peripheral membrane protein</topology>
        <orientation evidence="5">Cytoplasmic side</orientation>
    </subcellularLocation>
    <text evidence="5">Localizes to the Z ring in an FtsZ-dependent manner. Targeted to the membrane through a conserved C-terminal amphipathic helix.</text>
</comment>
<dbReference type="Pfam" id="PF14450">
    <property type="entry name" value="FtsA"/>
    <property type="match status" value="2"/>
</dbReference>
<dbReference type="PANTHER" id="PTHR32432:SF4">
    <property type="entry name" value="CELL DIVISION PROTEIN FTSA"/>
    <property type="match status" value="1"/>
</dbReference>
<evidence type="ECO:0000256" key="4">
    <source>
        <dbReference type="ARBA" id="ARBA00023306"/>
    </source>
</evidence>
<comment type="function">
    <text evidence="5 6">Cell division protein that is involved in the assembly of the Z ring. May serve as a membrane anchor for the Z ring.</text>
</comment>